<keyword evidence="2" id="KW-1185">Reference proteome</keyword>
<evidence type="ECO:0000313" key="2">
    <source>
        <dbReference type="Proteomes" id="UP001150581"/>
    </source>
</evidence>
<sequence>MRPDAHKQKASRLYKAKHKDLFPTQNKPKDTVAPANKPTQPEQSEKLEQPASADNSNNSTEPKPAPAPFSRRKLQDNSYRYEEFQDEEALINARIEESRDQEDMQEFIKHFKTKVVTNNDEDVNLVDPSELAPAEREERERMLREMHRQILYDEFTPGPDGAQVGVSVGKRIVRVEGRLDVGELAPNVYSKPLVAISPMPFSHAKAVSDDDDDELDAILG</sequence>
<protein>
    <submittedName>
        <fullName evidence="1">Uncharacterized protein</fullName>
    </submittedName>
</protein>
<organism evidence="1 2">
    <name type="scientific">Kickxella alabastrina</name>
    <dbReference type="NCBI Taxonomy" id="61397"/>
    <lineage>
        <taxon>Eukaryota</taxon>
        <taxon>Fungi</taxon>
        <taxon>Fungi incertae sedis</taxon>
        <taxon>Zoopagomycota</taxon>
        <taxon>Kickxellomycotina</taxon>
        <taxon>Kickxellomycetes</taxon>
        <taxon>Kickxellales</taxon>
        <taxon>Kickxellaceae</taxon>
        <taxon>Kickxella</taxon>
    </lineage>
</organism>
<dbReference type="Proteomes" id="UP001150581">
    <property type="component" value="Unassembled WGS sequence"/>
</dbReference>
<accession>A0ACC1ILZ3</accession>
<reference evidence="1" key="1">
    <citation type="submission" date="2022-07" db="EMBL/GenBank/DDBJ databases">
        <title>Phylogenomic reconstructions and comparative analyses of Kickxellomycotina fungi.</title>
        <authorList>
            <person name="Reynolds N.K."/>
            <person name="Stajich J.E."/>
            <person name="Barry K."/>
            <person name="Grigoriev I.V."/>
            <person name="Crous P."/>
            <person name="Smith M.E."/>
        </authorList>
    </citation>
    <scope>NUCLEOTIDE SEQUENCE</scope>
    <source>
        <strain evidence="1">Benny 63K</strain>
    </source>
</reference>
<gene>
    <name evidence="1" type="ORF">LPJ66_003571</name>
</gene>
<name>A0ACC1ILZ3_9FUNG</name>
<comment type="caution">
    <text evidence="1">The sequence shown here is derived from an EMBL/GenBank/DDBJ whole genome shotgun (WGS) entry which is preliminary data.</text>
</comment>
<evidence type="ECO:0000313" key="1">
    <source>
        <dbReference type="EMBL" id="KAJ1897131.1"/>
    </source>
</evidence>
<proteinExistence type="predicted"/>
<dbReference type="EMBL" id="JANBPG010000364">
    <property type="protein sequence ID" value="KAJ1897131.1"/>
    <property type="molecule type" value="Genomic_DNA"/>
</dbReference>